<accession>A0A3P8GU08</accession>
<keyword evidence="3" id="KW-1185">Reference proteome</keyword>
<gene>
    <name evidence="2" type="ORF">ECPE_LOCUS15300</name>
</gene>
<keyword evidence="1" id="KW-0732">Signal</keyword>
<dbReference type="AlphaFoldDB" id="A0A3P8GU08"/>
<dbReference type="EMBL" id="UZAN01060129">
    <property type="protein sequence ID" value="VDP92572.1"/>
    <property type="molecule type" value="Genomic_DNA"/>
</dbReference>
<evidence type="ECO:0000256" key="1">
    <source>
        <dbReference type="SAM" id="SignalP"/>
    </source>
</evidence>
<reference evidence="2 3" key="1">
    <citation type="submission" date="2018-11" db="EMBL/GenBank/DDBJ databases">
        <authorList>
            <consortium name="Pathogen Informatics"/>
        </authorList>
    </citation>
    <scope>NUCLEOTIDE SEQUENCE [LARGE SCALE GENOMIC DNA]</scope>
    <source>
        <strain evidence="2 3">Egypt</strain>
    </source>
</reference>
<sequence length="359" mass="40475">MDCELLLLTCPVLFLTELVRLPITRRCPASRLAIHQLLKQLAYCLTVTIDTESIRAGSCKRPDTNLFLSLLLCELTRKRTSAKATESHSQGSLLSDLDWDTLEEAFWEYEDIEIANENKTRKSARTTTVEEVAGTIRPPPSPVPLTEPVLTTVICLFELVPTGIVSLFDCLNDLLREPNSNTLERTVHTERIVHILFLALAVWSKSASSEECSTVLEPVIRLFPILVSIDSDRKCLPNRLDTTGLLFGVMYQLLQRTGSLPSIGSTLTDSLLQIDETLHSKAASGFKHFSDWVSWSLLRRSIQNYAPTRIVKWESEVIVGHLKRLLEWDVILESVNDDLDLTILIVSHLPRKKFQDGLI</sequence>
<organism evidence="2 3">
    <name type="scientific">Echinostoma caproni</name>
    <dbReference type="NCBI Taxonomy" id="27848"/>
    <lineage>
        <taxon>Eukaryota</taxon>
        <taxon>Metazoa</taxon>
        <taxon>Spiralia</taxon>
        <taxon>Lophotrochozoa</taxon>
        <taxon>Platyhelminthes</taxon>
        <taxon>Trematoda</taxon>
        <taxon>Digenea</taxon>
        <taxon>Plagiorchiida</taxon>
        <taxon>Echinostomata</taxon>
        <taxon>Echinostomatoidea</taxon>
        <taxon>Echinostomatidae</taxon>
        <taxon>Echinostoma</taxon>
    </lineage>
</organism>
<evidence type="ECO:0000313" key="3">
    <source>
        <dbReference type="Proteomes" id="UP000272942"/>
    </source>
</evidence>
<name>A0A3P8GU08_9TREM</name>
<evidence type="ECO:0000313" key="2">
    <source>
        <dbReference type="EMBL" id="VDP92572.1"/>
    </source>
</evidence>
<dbReference type="OrthoDB" id="6246449at2759"/>
<dbReference type="Proteomes" id="UP000272942">
    <property type="component" value="Unassembled WGS sequence"/>
</dbReference>
<proteinExistence type="predicted"/>
<feature type="chain" id="PRO_5018098611" evidence="1">
    <location>
        <begin position="21"/>
        <end position="359"/>
    </location>
</feature>
<protein>
    <submittedName>
        <fullName evidence="2">Uncharacterized protein</fullName>
    </submittedName>
</protein>
<feature type="signal peptide" evidence="1">
    <location>
        <begin position="1"/>
        <end position="20"/>
    </location>
</feature>